<gene>
    <name evidence="2" type="ORF">TRAPUB_1183</name>
</gene>
<comment type="caution">
    <text evidence="2">The sequence shown here is derived from an EMBL/GenBank/DDBJ whole genome shotgun (WGS) entry which is preliminary data.</text>
</comment>
<dbReference type="Proteomes" id="UP000184267">
    <property type="component" value="Unassembled WGS sequence"/>
</dbReference>
<evidence type="ECO:0000256" key="1">
    <source>
        <dbReference type="SAM" id="SignalP"/>
    </source>
</evidence>
<dbReference type="AlphaFoldDB" id="A0A1M2VJX2"/>
<proteinExistence type="predicted"/>
<accession>A0A1M2VJX2</accession>
<feature type="signal peptide" evidence="1">
    <location>
        <begin position="1"/>
        <end position="22"/>
    </location>
</feature>
<sequence length="74" mass="8620">MGVFSWIILGLLLFVFLRQLPSHKLYILTRDLEEAQTFFATAVEEGLVSGSYADDFRRELNQYVHYDPFGIPTY</sequence>
<dbReference type="OrthoDB" id="2742516at2759"/>
<organism evidence="2 3">
    <name type="scientific">Trametes pubescens</name>
    <name type="common">White-rot fungus</name>
    <dbReference type="NCBI Taxonomy" id="154538"/>
    <lineage>
        <taxon>Eukaryota</taxon>
        <taxon>Fungi</taxon>
        <taxon>Dikarya</taxon>
        <taxon>Basidiomycota</taxon>
        <taxon>Agaricomycotina</taxon>
        <taxon>Agaricomycetes</taxon>
        <taxon>Polyporales</taxon>
        <taxon>Polyporaceae</taxon>
        <taxon>Trametes</taxon>
    </lineage>
</organism>
<name>A0A1M2VJX2_TRAPU</name>
<keyword evidence="3" id="KW-1185">Reference proteome</keyword>
<reference evidence="2 3" key="1">
    <citation type="submission" date="2016-10" db="EMBL/GenBank/DDBJ databases">
        <title>Genome sequence of the basidiomycete white-rot fungus Trametes pubescens.</title>
        <authorList>
            <person name="Makela M.R."/>
            <person name="Granchi Z."/>
            <person name="Peng M."/>
            <person name="De Vries R.P."/>
            <person name="Grigoriev I."/>
            <person name="Riley R."/>
            <person name="Hilden K."/>
        </authorList>
    </citation>
    <scope>NUCLEOTIDE SEQUENCE [LARGE SCALE GENOMIC DNA]</scope>
    <source>
        <strain evidence="2 3">FBCC735</strain>
    </source>
</reference>
<dbReference type="EMBL" id="MNAD01001100">
    <property type="protein sequence ID" value="OJT07904.1"/>
    <property type="molecule type" value="Genomic_DNA"/>
</dbReference>
<keyword evidence="1" id="KW-0732">Signal</keyword>
<protein>
    <submittedName>
        <fullName evidence="2">Uncharacterized protein</fullName>
    </submittedName>
</protein>
<feature type="chain" id="PRO_5013132441" evidence="1">
    <location>
        <begin position="23"/>
        <end position="74"/>
    </location>
</feature>
<evidence type="ECO:0000313" key="2">
    <source>
        <dbReference type="EMBL" id="OJT07904.1"/>
    </source>
</evidence>
<evidence type="ECO:0000313" key="3">
    <source>
        <dbReference type="Proteomes" id="UP000184267"/>
    </source>
</evidence>